<protein>
    <submittedName>
        <fullName evidence="2">Uncharacterized protein</fullName>
    </submittedName>
</protein>
<reference evidence="2 3" key="1">
    <citation type="journal article" date="2016" name="Mol. Biol. Evol.">
        <title>Comparative Genomics of Early-Diverging Mushroom-Forming Fungi Provides Insights into the Origins of Lignocellulose Decay Capabilities.</title>
        <authorList>
            <person name="Nagy L.G."/>
            <person name="Riley R."/>
            <person name="Tritt A."/>
            <person name="Adam C."/>
            <person name="Daum C."/>
            <person name="Floudas D."/>
            <person name="Sun H."/>
            <person name="Yadav J.S."/>
            <person name="Pangilinan J."/>
            <person name="Larsson K.H."/>
            <person name="Matsuura K."/>
            <person name="Barry K."/>
            <person name="Labutti K."/>
            <person name="Kuo R."/>
            <person name="Ohm R.A."/>
            <person name="Bhattacharya S.S."/>
            <person name="Shirouzu T."/>
            <person name="Yoshinaga Y."/>
            <person name="Martin F.M."/>
            <person name="Grigoriev I.V."/>
            <person name="Hibbett D.S."/>
        </authorList>
    </citation>
    <scope>NUCLEOTIDE SEQUENCE [LARGE SCALE GENOMIC DNA]</scope>
    <source>
        <strain evidence="2 3">TUFC12733</strain>
    </source>
</reference>
<keyword evidence="3" id="KW-1185">Reference proteome</keyword>
<evidence type="ECO:0000256" key="1">
    <source>
        <dbReference type="SAM" id="MobiDB-lite"/>
    </source>
</evidence>
<proteinExistence type="predicted"/>
<feature type="compositionally biased region" description="Low complexity" evidence="1">
    <location>
        <begin position="214"/>
        <end position="227"/>
    </location>
</feature>
<feature type="region of interest" description="Disordered" evidence="1">
    <location>
        <begin position="1"/>
        <end position="58"/>
    </location>
</feature>
<feature type="region of interest" description="Disordered" evidence="1">
    <location>
        <begin position="208"/>
        <end position="227"/>
    </location>
</feature>
<gene>
    <name evidence="2" type="ORF">CALVIDRAFT_192077</name>
</gene>
<dbReference type="AlphaFoldDB" id="A0A167KP11"/>
<feature type="compositionally biased region" description="Basic and acidic residues" evidence="1">
    <location>
        <begin position="44"/>
        <end position="58"/>
    </location>
</feature>
<feature type="region of interest" description="Disordered" evidence="1">
    <location>
        <begin position="93"/>
        <end position="131"/>
    </location>
</feature>
<dbReference type="Proteomes" id="UP000076738">
    <property type="component" value="Unassembled WGS sequence"/>
</dbReference>
<dbReference type="OrthoDB" id="10549015at2759"/>
<organism evidence="2 3">
    <name type="scientific">Calocera viscosa (strain TUFC12733)</name>
    <dbReference type="NCBI Taxonomy" id="1330018"/>
    <lineage>
        <taxon>Eukaryota</taxon>
        <taxon>Fungi</taxon>
        <taxon>Dikarya</taxon>
        <taxon>Basidiomycota</taxon>
        <taxon>Agaricomycotina</taxon>
        <taxon>Dacrymycetes</taxon>
        <taxon>Dacrymycetales</taxon>
        <taxon>Dacrymycetaceae</taxon>
        <taxon>Calocera</taxon>
    </lineage>
</organism>
<feature type="region of interest" description="Disordered" evidence="1">
    <location>
        <begin position="368"/>
        <end position="402"/>
    </location>
</feature>
<dbReference type="EMBL" id="KV417292">
    <property type="protein sequence ID" value="KZO94847.1"/>
    <property type="molecule type" value="Genomic_DNA"/>
</dbReference>
<accession>A0A167KP11</accession>
<evidence type="ECO:0000313" key="2">
    <source>
        <dbReference type="EMBL" id="KZO94847.1"/>
    </source>
</evidence>
<sequence length="526" mass="56240">MITSVFAPGRATAASKNGAHAKHSSMKKAPIKDPAHRKSRKRKILSDKSNEQDPDKTLVELDASTLSRAAGHRAYTTPIPSAKRRKLHDGEYLEVSPDSAAGNTTLVVTPDSVRDKGAFDSPSGISDKTTPWTELEKAWEGQQPVSASAMFPSDTMSQTSLGSFGFSLQRYSTTQSSGPFRKHVFSIAFEEEDDLDFDASTLPSQVTAAVRPGSPAKSAISSSRSPSPILLSPTKLHVSQTRPPTRLPISRLLMPARHLVVPSSQTQPMAPLSPSSQSNIVIPSSQTQPISLLSPASSRTTNNFIPSSQSQPILPLSPCSLSQALRLQRSPRTITKTFTLSSQPIENLNFLDATEMDAPPTLDKIIVPPVDQTHPPSSPTSKRTKATQSTSRHRTSSTSYYGDSVAFTLPPSMPGTSVVSGSSPERISEATSALLDSSIARKLFRTLETEPAELEDVLLDNALSKVRSPGVLSDRAAIEENAAAPGVVPTSTVSNENATMAFTMPPSIPTDTLAVDLADYLPLLDP</sequence>
<name>A0A167KP11_CALVF</name>
<evidence type="ECO:0000313" key="3">
    <source>
        <dbReference type="Proteomes" id="UP000076738"/>
    </source>
</evidence>